<evidence type="ECO:0000313" key="1">
    <source>
        <dbReference type="EMBL" id="KAJ7742001.1"/>
    </source>
</evidence>
<protein>
    <submittedName>
        <fullName evidence="1">Uncharacterized protein</fullName>
    </submittedName>
</protein>
<reference evidence="1" key="1">
    <citation type="submission" date="2023-03" db="EMBL/GenBank/DDBJ databases">
        <title>Massive genome expansion in bonnet fungi (Mycena s.s.) driven by repeated elements and novel gene families across ecological guilds.</title>
        <authorList>
            <consortium name="Lawrence Berkeley National Laboratory"/>
            <person name="Harder C.B."/>
            <person name="Miyauchi S."/>
            <person name="Viragh M."/>
            <person name="Kuo A."/>
            <person name="Thoen E."/>
            <person name="Andreopoulos B."/>
            <person name="Lu D."/>
            <person name="Skrede I."/>
            <person name="Drula E."/>
            <person name="Henrissat B."/>
            <person name="Morin E."/>
            <person name="Kohler A."/>
            <person name="Barry K."/>
            <person name="LaButti K."/>
            <person name="Morin E."/>
            <person name="Salamov A."/>
            <person name="Lipzen A."/>
            <person name="Mereny Z."/>
            <person name="Hegedus B."/>
            <person name="Baldrian P."/>
            <person name="Stursova M."/>
            <person name="Weitz H."/>
            <person name="Taylor A."/>
            <person name="Grigoriev I.V."/>
            <person name="Nagy L.G."/>
            <person name="Martin F."/>
            <person name="Kauserud H."/>
        </authorList>
    </citation>
    <scope>NUCLEOTIDE SEQUENCE</scope>
    <source>
        <strain evidence="1">CBHHK188m</strain>
    </source>
</reference>
<dbReference type="EMBL" id="JARJLG010000120">
    <property type="protein sequence ID" value="KAJ7742001.1"/>
    <property type="molecule type" value="Genomic_DNA"/>
</dbReference>
<evidence type="ECO:0000313" key="2">
    <source>
        <dbReference type="Proteomes" id="UP001215280"/>
    </source>
</evidence>
<dbReference type="Proteomes" id="UP001215280">
    <property type="component" value="Unassembled WGS sequence"/>
</dbReference>
<proteinExistence type="predicted"/>
<name>A0AAD7N193_9AGAR</name>
<dbReference type="AlphaFoldDB" id="A0AAD7N193"/>
<sequence>MLRSSLPKLLITTLNNSSYITNRGTMSPGVFPDAYQVLNNAYTRALETLRQEDSDVVRYKLISSNIVDNLVPILESMEGDDVLRDWVDTCAHTLGPLVYELQVAALAAEGMSVSSSCLLYVPGLILYSKESGMRLNFYSPLLRERQESEVDQRSMLTPRISKRPHRTIAISSWLPLRMPLEFITTPFGNECESLDSRRPSMIYPTMSSTN</sequence>
<accession>A0AAD7N193</accession>
<keyword evidence="2" id="KW-1185">Reference proteome</keyword>
<comment type="caution">
    <text evidence="1">The sequence shown here is derived from an EMBL/GenBank/DDBJ whole genome shotgun (WGS) entry which is preliminary data.</text>
</comment>
<organism evidence="1 2">
    <name type="scientific">Mycena maculata</name>
    <dbReference type="NCBI Taxonomy" id="230809"/>
    <lineage>
        <taxon>Eukaryota</taxon>
        <taxon>Fungi</taxon>
        <taxon>Dikarya</taxon>
        <taxon>Basidiomycota</taxon>
        <taxon>Agaricomycotina</taxon>
        <taxon>Agaricomycetes</taxon>
        <taxon>Agaricomycetidae</taxon>
        <taxon>Agaricales</taxon>
        <taxon>Marasmiineae</taxon>
        <taxon>Mycenaceae</taxon>
        <taxon>Mycena</taxon>
    </lineage>
</organism>
<gene>
    <name evidence="1" type="ORF">DFH07DRAFT_50882</name>
</gene>